<gene>
    <name evidence="2" type="ORF">SteCoe_3907</name>
</gene>
<dbReference type="CDD" id="cd22249">
    <property type="entry name" value="UDM1_RNF168_RNF169-like"/>
    <property type="match status" value="1"/>
</dbReference>
<name>A0A1R2CW20_9CILI</name>
<feature type="coiled-coil region" evidence="1">
    <location>
        <begin position="357"/>
        <end position="466"/>
    </location>
</feature>
<evidence type="ECO:0000313" key="2">
    <source>
        <dbReference type="EMBL" id="OMJ93207.1"/>
    </source>
</evidence>
<keyword evidence="1" id="KW-0175">Coiled coil</keyword>
<reference evidence="2 3" key="1">
    <citation type="submission" date="2016-11" db="EMBL/GenBank/DDBJ databases">
        <title>The macronuclear genome of Stentor coeruleus: a giant cell with tiny introns.</title>
        <authorList>
            <person name="Slabodnick M."/>
            <person name="Ruby J.G."/>
            <person name="Reiff S.B."/>
            <person name="Swart E.C."/>
            <person name="Gosai S."/>
            <person name="Prabakaran S."/>
            <person name="Witkowska E."/>
            <person name="Larue G.E."/>
            <person name="Fisher S."/>
            <person name="Freeman R.M."/>
            <person name="Gunawardena J."/>
            <person name="Chu W."/>
            <person name="Stover N.A."/>
            <person name="Gregory B.D."/>
            <person name="Nowacki M."/>
            <person name="Derisi J."/>
            <person name="Roy S.W."/>
            <person name="Marshall W.F."/>
            <person name="Sood P."/>
        </authorList>
    </citation>
    <scope>NUCLEOTIDE SEQUENCE [LARGE SCALE GENOMIC DNA]</scope>
    <source>
        <strain evidence="2">WM001</strain>
    </source>
</reference>
<sequence>MEIQQKYVIELFQHTRLSEFFDLKIQLIDHNYKFFGALSFSIFLHINDLHESRNQFKAEKLVEYFKGLLSSIVNESILHYIEYYNKMLDFCAVGNLDLNELRINKGRLELCGLCLFLVGIAKVSQQFNPLFNIKNNRYHLEMFARCLKVTIMIINEDENQCELLGCDKKSLILPIIINGPIFSVLKCMNKYRGHKKFPVLYMAKGNISSALNSLGKFFKKNPTLEQKNLLREKLNQLKEFPEINLFLSQEIHDISDGLNNIICEHKKLKFIRTECKESHCLECLINHLKKKFPKVLETCYNEDMACNCMKKISLKDHREICDIYKSMQSSNQKKMYLNKEVNVDVYIKSAKNFQFEIDREKEIQRNTENERKKVLEEERLRQIEEQRRYDFEIKQKIEDENKRREEERLRQIEEQRRYDLEIKQKIEDENRRREEENERIKKEIYSKKIQEANEKFKEEKLGLKRKYNENLKSIHNEFIPYKEKSPSEYQDDFILLDSDSPQFNQSSPRSPIYINPEPMPKNTNKHTDINNCSEINSINKIPEFSFKPTYIGHKSSPQKNQQISFGINQMKIKCDKCKEVKFKQEFTIECRSEIDHNVCNSCNSGRINCIICNTNFTEDQLEIFRNYANFNQKINKTCERCKRVINDFQIGSNRNLCQLCEENSILCFKCTKSLTQERSFKCKHCKKSMHYTCNNSSDICSICKNSL</sequence>
<keyword evidence="3" id="KW-1185">Reference proteome</keyword>
<dbReference type="EMBL" id="MPUH01000047">
    <property type="protein sequence ID" value="OMJ93207.1"/>
    <property type="molecule type" value="Genomic_DNA"/>
</dbReference>
<evidence type="ECO:0000256" key="1">
    <source>
        <dbReference type="SAM" id="Coils"/>
    </source>
</evidence>
<proteinExistence type="predicted"/>
<dbReference type="AlphaFoldDB" id="A0A1R2CW20"/>
<accession>A0A1R2CW20</accession>
<organism evidence="2 3">
    <name type="scientific">Stentor coeruleus</name>
    <dbReference type="NCBI Taxonomy" id="5963"/>
    <lineage>
        <taxon>Eukaryota</taxon>
        <taxon>Sar</taxon>
        <taxon>Alveolata</taxon>
        <taxon>Ciliophora</taxon>
        <taxon>Postciliodesmatophora</taxon>
        <taxon>Heterotrichea</taxon>
        <taxon>Heterotrichida</taxon>
        <taxon>Stentoridae</taxon>
        <taxon>Stentor</taxon>
    </lineage>
</organism>
<comment type="caution">
    <text evidence="2">The sequence shown here is derived from an EMBL/GenBank/DDBJ whole genome shotgun (WGS) entry which is preliminary data.</text>
</comment>
<dbReference type="Proteomes" id="UP000187209">
    <property type="component" value="Unassembled WGS sequence"/>
</dbReference>
<evidence type="ECO:0000313" key="3">
    <source>
        <dbReference type="Proteomes" id="UP000187209"/>
    </source>
</evidence>
<protein>
    <submittedName>
        <fullName evidence="2">Uncharacterized protein</fullName>
    </submittedName>
</protein>